<dbReference type="RefSeq" id="WP_168672983.1">
    <property type="nucleotide sequence ID" value="NZ_JAAVTK010000004.1"/>
</dbReference>
<dbReference type="Proteomes" id="UP000717634">
    <property type="component" value="Unassembled WGS sequence"/>
</dbReference>
<proteinExistence type="inferred from homology"/>
<dbReference type="InterPro" id="IPR018357">
    <property type="entry name" value="Hexapep_transf_CS"/>
</dbReference>
<dbReference type="InterPro" id="IPR001451">
    <property type="entry name" value="Hexapep"/>
</dbReference>
<protein>
    <submittedName>
        <fullName evidence="6">Acetyltransferase-like isoleucine patch superfamily enzyme</fullName>
    </submittedName>
</protein>
<keyword evidence="4" id="KW-0012">Acyltransferase</keyword>
<comment type="similarity">
    <text evidence="1">Belongs to the transferase hexapeptide repeat family.</text>
</comment>
<dbReference type="Pfam" id="PF00132">
    <property type="entry name" value="Hexapep"/>
    <property type="match status" value="1"/>
</dbReference>
<accession>A0ABX1HHN8</accession>
<feature type="compositionally biased region" description="Low complexity" evidence="5">
    <location>
        <begin position="1"/>
        <end position="17"/>
    </location>
</feature>
<evidence type="ECO:0000256" key="1">
    <source>
        <dbReference type="ARBA" id="ARBA00007274"/>
    </source>
</evidence>
<evidence type="ECO:0000256" key="3">
    <source>
        <dbReference type="ARBA" id="ARBA00022737"/>
    </source>
</evidence>
<evidence type="ECO:0000313" key="7">
    <source>
        <dbReference type="Proteomes" id="UP000717634"/>
    </source>
</evidence>
<dbReference type="InterPro" id="IPR011004">
    <property type="entry name" value="Trimer_LpxA-like_sf"/>
</dbReference>
<evidence type="ECO:0000256" key="5">
    <source>
        <dbReference type="SAM" id="MobiDB-lite"/>
    </source>
</evidence>
<comment type="caution">
    <text evidence="6">The sequence shown here is derived from an EMBL/GenBank/DDBJ whole genome shotgun (WGS) entry which is preliminary data.</text>
</comment>
<keyword evidence="7" id="KW-1185">Reference proteome</keyword>
<dbReference type="Gene3D" id="2.160.10.10">
    <property type="entry name" value="Hexapeptide repeat proteins"/>
    <property type="match status" value="1"/>
</dbReference>
<name>A0ABX1HHN8_9BACT</name>
<keyword evidence="2" id="KW-0808">Transferase</keyword>
<dbReference type="PANTHER" id="PTHR23416:SF23">
    <property type="entry name" value="ACETYLTRANSFERASE C18B11.09C-RELATED"/>
    <property type="match status" value="1"/>
</dbReference>
<dbReference type="EMBL" id="JAAVTK010000004">
    <property type="protein sequence ID" value="NKI89365.1"/>
    <property type="molecule type" value="Genomic_DNA"/>
</dbReference>
<dbReference type="PANTHER" id="PTHR23416">
    <property type="entry name" value="SIALIC ACID SYNTHASE-RELATED"/>
    <property type="match status" value="1"/>
</dbReference>
<dbReference type="PROSITE" id="PS00101">
    <property type="entry name" value="HEXAPEP_TRANSFERASES"/>
    <property type="match status" value="1"/>
</dbReference>
<dbReference type="CDD" id="cd04647">
    <property type="entry name" value="LbH_MAT_like"/>
    <property type="match status" value="1"/>
</dbReference>
<reference evidence="6 7" key="1">
    <citation type="submission" date="2020-03" db="EMBL/GenBank/DDBJ databases">
        <title>Genomic Encyclopedia of Type Strains, Phase IV (KMG-V): Genome sequencing to study the core and pangenomes of soil and plant-associated prokaryotes.</title>
        <authorList>
            <person name="Whitman W."/>
        </authorList>
    </citation>
    <scope>NUCLEOTIDE SEQUENCE [LARGE SCALE GENOMIC DNA]</scope>
    <source>
        <strain evidence="6 7">1B</strain>
    </source>
</reference>
<evidence type="ECO:0000313" key="6">
    <source>
        <dbReference type="EMBL" id="NKI89365.1"/>
    </source>
</evidence>
<feature type="region of interest" description="Disordered" evidence="5">
    <location>
        <begin position="1"/>
        <end position="23"/>
    </location>
</feature>
<dbReference type="SUPFAM" id="SSF51161">
    <property type="entry name" value="Trimeric LpxA-like enzymes"/>
    <property type="match status" value="1"/>
</dbReference>
<organism evidence="6 7">
    <name type="scientific">Hymenobacter artigasi</name>
    <dbReference type="NCBI Taxonomy" id="2719616"/>
    <lineage>
        <taxon>Bacteria</taxon>
        <taxon>Pseudomonadati</taxon>
        <taxon>Bacteroidota</taxon>
        <taxon>Cytophagia</taxon>
        <taxon>Cytophagales</taxon>
        <taxon>Hymenobacteraceae</taxon>
        <taxon>Hymenobacter</taxon>
    </lineage>
</organism>
<evidence type="ECO:0000256" key="2">
    <source>
        <dbReference type="ARBA" id="ARBA00022679"/>
    </source>
</evidence>
<evidence type="ECO:0000256" key="4">
    <source>
        <dbReference type="ARBA" id="ARBA00023315"/>
    </source>
</evidence>
<sequence length="231" mass="24909">MAATLTPASPTATPAEPQKGSFASRIKRDPRLKKLAAYLLFQPRRARPRWWVKWLANPFVHTYGRGSLLRRVRRDLIPFNAFVLGADSIIEDYTTVANGMGGIVIGARTLVGIANVLIGPLRIGNDVIIAQNVVFSGMNHGYADVTKPIRYQQCTAAEIVVEDDVWIGANAVITAGVRIGKHAVVAGGSVVTKDVPPYSVVGGNPARILRQYSAATAMWEKPTGLAPNLGR</sequence>
<keyword evidence="3" id="KW-0677">Repeat</keyword>
<gene>
    <name evidence="6" type="ORF">HBN54_001960</name>
</gene>
<dbReference type="InterPro" id="IPR051159">
    <property type="entry name" value="Hexapeptide_acetyltransf"/>
</dbReference>